<sequence>MKLNQFAVYRVDQQTAGKALWHLPYQEARQQNVSITVENYRLISIHEMQENEKVADIWKRTKNQCEVSDVLVLNKNGEISCYYVDENYPQYLAGFIRINTSGALITMETENYQIDGKKGNWIATDTVIIDGKQFYLMEHQVYRDQAQGVILDAYGKMVVEECKKFDEKTKQKIHDYIQQQVP</sequence>
<protein>
    <recommendedName>
        <fullName evidence="1">Large polyvalent protein-associated domain-containing protein</fullName>
    </recommendedName>
</protein>
<evidence type="ECO:0000313" key="2">
    <source>
        <dbReference type="EMBL" id="RHD04218.1"/>
    </source>
</evidence>
<dbReference type="Pfam" id="PF18832">
    <property type="entry name" value="LPD18"/>
    <property type="match status" value="1"/>
</dbReference>
<accession>A0A414D4B7</accession>
<dbReference type="AlphaFoldDB" id="A0A414D4B7"/>
<comment type="caution">
    <text evidence="2">The sequence shown here is derived from an EMBL/GenBank/DDBJ whole genome shotgun (WGS) entry which is preliminary data.</text>
</comment>
<dbReference type="Proteomes" id="UP000284472">
    <property type="component" value="Unassembled WGS sequence"/>
</dbReference>
<evidence type="ECO:0000259" key="1">
    <source>
        <dbReference type="Pfam" id="PF18832"/>
    </source>
</evidence>
<gene>
    <name evidence="2" type="ORF">DW812_12740</name>
</gene>
<evidence type="ECO:0000313" key="3">
    <source>
        <dbReference type="Proteomes" id="UP000284472"/>
    </source>
</evidence>
<dbReference type="InterPro" id="IPR041258">
    <property type="entry name" value="LPD18"/>
</dbReference>
<proteinExistence type="predicted"/>
<name>A0A414D4B7_MEDGN</name>
<feature type="non-terminal residue" evidence="2">
    <location>
        <position position="182"/>
    </location>
</feature>
<dbReference type="EMBL" id="QSIR01000020">
    <property type="protein sequence ID" value="RHD04218.1"/>
    <property type="molecule type" value="Genomic_DNA"/>
</dbReference>
<reference evidence="2 3" key="1">
    <citation type="submission" date="2018-08" db="EMBL/GenBank/DDBJ databases">
        <title>A genome reference for cultivated species of the human gut microbiota.</title>
        <authorList>
            <person name="Zou Y."/>
            <person name="Xue W."/>
            <person name="Luo G."/>
        </authorList>
    </citation>
    <scope>NUCLEOTIDE SEQUENCE [LARGE SCALE GENOMIC DNA]</scope>
    <source>
        <strain evidence="2 3">AM32-6</strain>
    </source>
</reference>
<feature type="domain" description="Large polyvalent protein-associated" evidence="1">
    <location>
        <begin position="101"/>
        <end position="180"/>
    </location>
</feature>
<organism evidence="2 3">
    <name type="scientific">Mediterraneibacter gnavus</name>
    <name type="common">Ruminococcus gnavus</name>
    <dbReference type="NCBI Taxonomy" id="33038"/>
    <lineage>
        <taxon>Bacteria</taxon>
        <taxon>Bacillati</taxon>
        <taxon>Bacillota</taxon>
        <taxon>Clostridia</taxon>
        <taxon>Lachnospirales</taxon>
        <taxon>Lachnospiraceae</taxon>
        <taxon>Mediterraneibacter</taxon>
    </lineage>
</organism>